<dbReference type="Gene3D" id="3.40.630.30">
    <property type="match status" value="1"/>
</dbReference>
<evidence type="ECO:0000259" key="3">
    <source>
        <dbReference type="PROSITE" id="PS51186"/>
    </source>
</evidence>
<keyword evidence="2 4" id="KW-0012">Acyltransferase</keyword>
<dbReference type="EC" id="2.3.-.-" evidence="4"/>
<organism evidence="4 5">
    <name type="scientific">Rossellomorea oryzaecorticis</name>
    <dbReference type="NCBI Taxonomy" id="1396505"/>
    <lineage>
        <taxon>Bacteria</taxon>
        <taxon>Bacillati</taxon>
        <taxon>Bacillota</taxon>
        <taxon>Bacilli</taxon>
        <taxon>Bacillales</taxon>
        <taxon>Bacillaceae</taxon>
        <taxon>Rossellomorea</taxon>
    </lineage>
</organism>
<comment type="caution">
    <text evidence="4">The sequence shown here is derived from an EMBL/GenBank/DDBJ whole genome shotgun (WGS) entry which is preliminary data.</text>
</comment>
<dbReference type="EMBL" id="JBJOSA010000010">
    <property type="protein sequence ID" value="MFL8937681.1"/>
    <property type="molecule type" value="Genomic_DNA"/>
</dbReference>
<evidence type="ECO:0000256" key="2">
    <source>
        <dbReference type="ARBA" id="ARBA00023315"/>
    </source>
</evidence>
<evidence type="ECO:0000256" key="1">
    <source>
        <dbReference type="ARBA" id="ARBA00022679"/>
    </source>
</evidence>
<sequence length="161" mass="18263">MLQKGVVEVERDITFRLAAEEDLERIVQMLADDVLGEERERYEDPLPEGYLKAFKAIESDPNNELTVACHDKEIIGVMQITFTPYLTHQGSWRATIEGVRTSSAVRGQGVGSKMINWAVDRARERGCSLVQLTTDKQRGEALRFYQKLGFTATHEGMKMKL</sequence>
<dbReference type="GO" id="GO:0016746">
    <property type="term" value="F:acyltransferase activity"/>
    <property type="evidence" value="ECO:0007669"/>
    <property type="project" value="UniProtKB-KW"/>
</dbReference>
<evidence type="ECO:0000313" key="5">
    <source>
        <dbReference type="Proteomes" id="UP001628668"/>
    </source>
</evidence>
<dbReference type="CDD" id="cd04301">
    <property type="entry name" value="NAT_SF"/>
    <property type="match status" value="1"/>
</dbReference>
<name>A0ABW8VQM3_9BACI</name>
<dbReference type="SUPFAM" id="SSF55729">
    <property type="entry name" value="Acyl-CoA N-acyltransferases (Nat)"/>
    <property type="match status" value="1"/>
</dbReference>
<dbReference type="InterPro" id="IPR016181">
    <property type="entry name" value="Acyl_CoA_acyltransferase"/>
</dbReference>
<dbReference type="Proteomes" id="UP001628668">
    <property type="component" value="Unassembled WGS sequence"/>
</dbReference>
<dbReference type="PROSITE" id="PS51186">
    <property type="entry name" value="GNAT"/>
    <property type="match status" value="1"/>
</dbReference>
<reference evidence="4 5" key="1">
    <citation type="submission" date="2024-12" db="EMBL/GenBank/DDBJ databases">
        <authorList>
            <person name="Li X."/>
            <person name="Zhang D."/>
        </authorList>
    </citation>
    <scope>NUCLEOTIDE SEQUENCE [LARGE SCALE GENOMIC DNA]</scope>
    <source>
        <strain evidence="4 5">JCM19602</strain>
    </source>
</reference>
<dbReference type="PANTHER" id="PTHR43877">
    <property type="entry name" value="AMINOALKYLPHOSPHONATE N-ACETYLTRANSFERASE-RELATED-RELATED"/>
    <property type="match status" value="1"/>
</dbReference>
<dbReference type="Pfam" id="PF00583">
    <property type="entry name" value="Acetyltransf_1"/>
    <property type="match status" value="1"/>
</dbReference>
<proteinExistence type="predicted"/>
<keyword evidence="1 4" id="KW-0808">Transferase</keyword>
<dbReference type="PANTHER" id="PTHR43877:SF2">
    <property type="entry name" value="AMINOALKYLPHOSPHONATE N-ACETYLTRANSFERASE-RELATED"/>
    <property type="match status" value="1"/>
</dbReference>
<evidence type="ECO:0000313" key="4">
    <source>
        <dbReference type="EMBL" id="MFL8937681.1"/>
    </source>
</evidence>
<accession>A0ABW8VQM3</accession>
<dbReference type="InterPro" id="IPR050832">
    <property type="entry name" value="Bact_Acetyltransf"/>
</dbReference>
<feature type="domain" description="N-acetyltransferase" evidence="3">
    <location>
        <begin position="13"/>
        <end position="161"/>
    </location>
</feature>
<protein>
    <submittedName>
        <fullName evidence="4">GNAT family N-acetyltransferase</fullName>
        <ecNumber evidence="4">2.3.-.-</ecNumber>
    </submittedName>
</protein>
<keyword evidence="5" id="KW-1185">Reference proteome</keyword>
<gene>
    <name evidence="4" type="ORF">ACKA06_12880</name>
</gene>
<dbReference type="InterPro" id="IPR000182">
    <property type="entry name" value="GNAT_dom"/>
</dbReference>